<dbReference type="Proteomes" id="UP001644750">
    <property type="component" value="Unassembled WGS sequence"/>
</dbReference>
<reference evidence="1 3" key="1">
    <citation type="submission" date="2015-09" db="EMBL/GenBank/DDBJ databases">
        <authorList>
            <consortium name="Pathogen Informatics"/>
        </authorList>
    </citation>
    <scope>NUCLEOTIDE SEQUENCE [LARGE SCALE GENOMIC DNA]</scope>
    <source>
        <strain evidence="1 3">2789STDY5834959</strain>
    </source>
</reference>
<evidence type="ECO:0000313" key="1">
    <source>
        <dbReference type="EMBL" id="CUN02144.1"/>
    </source>
</evidence>
<accession>A0A173THF8</accession>
<gene>
    <name evidence="1" type="ORF">ERS852571_02041</name>
    <name evidence="2" type="ORF">G5A72_08310</name>
</gene>
<dbReference type="Proteomes" id="UP000095553">
    <property type="component" value="Unassembled WGS sequence"/>
</dbReference>
<dbReference type="RefSeq" id="WP_055073034.1">
    <property type="nucleotide sequence ID" value="NZ_CYXY01000011.1"/>
</dbReference>
<evidence type="ECO:0000313" key="3">
    <source>
        <dbReference type="Proteomes" id="UP000095553"/>
    </source>
</evidence>
<name>A0A173THF8_ANAHA</name>
<evidence type="ECO:0000313" key="4">
    <source>
        <dbReference type="Proteomes" id="UP001644750"/>
    </source>
</evidence>
<proteinExistence type="predicted"/>
<protein>
    <submittedName>
        <fullName evidence="1">Uncharacterized protein</fullName>
    </submittedName>
</protein>
<keyword evidence="4" id="KW-1185">Reference proteome</keyword>
<reference evidence="2 4" key="2">
    <citation type="journal article" date="2020" name="Cell Host Microbe">
        <title>Functional and Genomic Variation between Human-Derived Isolates of Lachnospiraceae Reveals Inter- and Intra-Species Diversity.</title>
        <authorList>
            <person name="Sorbara M.T."/>
            <person name="Littmann E.R."/>
            <person name="Fontana E."/>
            <person name="Moody T.U."/>
            <person name="Kohout C.E."/>
            <person name="Gjonbalaj M."/>
            <person name="Eaton V."/>
            <person name="Seok R."/>
            <person name="Leiner I.M."/>
            <person name="Pamer E.G."/>
        </authorList>
    </citation>
    <scope>NUCLEOTIDE SEQUENCE [LARGE SCALE GENOMIC DNA]</scope>
    <source>
        <strain evidence="2 4">MSK.14.57</strain>
    </source>
</reference>
<dbReference type="EMBL" id="JAAITB010000016">
    <property type="protein sequence ID" value="NSJ79583.1"/>
    <property type="molecule type" value="Genomic_DNA"/>
</dbReference>
<reference evidence="2" key="3">
    <citation type="submission" date="2020-02" db="EMBL/GenBank/DDBJ databases">
        <authorList>
            <person name="Littmann E."/>
            <person name="Sorbara M."/>
        </authorList>
    </citation>
    <scope>NUCLEOTIDE SEQUENCE</scope>
    <source>
        <strain evidence="2">MSK.14.57</strain>
    </source>
</reference>
<organism evidence="1 3">
    <name type="scientific">Anaerostipes hadrus</name>
    <dbReference type="NCBI Taxonomy" id="649756"/>
    <lineage>
        <taxon>Bacteria</taxon>
        <taxon>Bacillati</taxon>
        <taxon>Bacillota</taxon>
        <taxon>Clostridia</taxon>
        <taxon>Lachnospirales</taxon>
        <taxon>Lachnospiraceae</taxon>
        <taxon>Anaerostipes</taxon>
    </lineage>
</organism>
<sequence length="340" mass="39697">MSKIEVINFEEKVRKMKRSSKVNGFSGMIKMLRHSVDVFEFVGEDVEERLQKYSNLVGKDSKDFMLNPTDMKDSWNSLSCGNPAIFNFMSKEVNKEKYHLRICYNPVAESVATSFSKLSNGLPVAQYDSENNIWISHTGPEISEKFAKILDSGSPEADILEFLLEYHNPTEKDYQRIKQKYQKLFSLYNKTNCYMEPVFIIPKFAKKEDDVILYLVPRDMFRHGFCVGMEKNQLVLMQELHMDELMLNGYFYDVNDNYRKIVGRTDNVNTMRNSLYRLANRYTDDDIFTIPVSLNRYVESNNVKSLVKRASRKGAELNDVEKKNLNSFCSFIKKNIDISY</sequence>
<dbReference type="AlphaFoldDB" id="A0A173THF8"/>
<evidence type="ECO:0000313" key="2">
    <source>
        <dbReference type="EMBL" id="NSJ79583.1"/>
    </source>
</evidence>
<dbReference type="EMBL" id="CYXY01000011">
    <property type="protein sequence ID" value="CUN02144.1"/>
    <property type="molecule type" value="Genomic_DNA"/>
</dbReference>